<organism evidence="2 5">
    <name type="scientific">Corynebacterium variabile</name>
    <dbReference type="NCBI Taxonomy" id="1727"/>
    <lineage>
        <taxon>Bacteria</taxon>
        <taxon>Bacillati</taxon>
        <taxon>Actinomycetota</taxon>
        <taxon>Actinomycetes</taxon>
        <taxon>Mycobacteriales</taxon>
        <taxon>Corynebacteriaceae</taxon>
        <taxon>Corynebacterium</taxon>
    </lineage>
</organism>
<protein>
    <recommendedName>
        <fullName evidence="8">Secreted protein</fullName>
    </recommendedName>
</protein>
<reference evidence="2" key="1">
    <citation type="submission" date="2015-11" db="EMBL/GenBank/DDBJ databases">
        <authorList>
            <person name="Zhang Y."/>
            <person name="Guo Z."/>
        </authorList>
    </citation>
    <scope>NUCLEOTIDE SEQUENCE [LARGE SCALE GENOMIC DNA]</scope>
    <source>
        <strain evidence="2">Mu292</strain>
    </source>
</reference>
<evidence type="ECO:0000313" key="7">
    <source>
        <dbReference type="Proteomes" id="UP000319986"/>
    </source>
</evidence>
<keyword evidence="1" id="KW-0812">Transmembrane</keyword>
<keyword evidence="1" id="KW-1133">Transmembrane helix</keyword>
<dbReference type="Proteomes" id="UP000319986">
    <property type="component" value="Unassembled WGS sequence"/>
</dbReference>
<dbReference type="OrthoDB" id="3214694at2"/>
<sequence>MIPGWLLVVVLLVALAVIVGMWLSGMASRLNRLHIRTDSARLNLEGALQGRAAVIGVLRPDLQQDAARAGGVALRAEEMGARSDAENTLLRTLTPEELANPAFIEVSTKVDLAARFYNDAVGDTLGLRSRPVVRMFRLAGSAPMPAYYEAMSGGDGTQ</sequence>
<evidence type="ECO:0008006" key="8">
    <source>
        <dbReference type="Google" id="ProtNLM"/>
    </source>
</evidence>
<dbReference type="GeneID" id="82887580"/>
<evidence type="ECO:0000313" key="6">
    <source>
        <dbReference type="Proteomes" id="UP000260925"/>
    </source>
</evidence>
<dbReference type="EMBL" id="BJNT01000010">
    <property type="protein sequence ID" value="GEC86127.1"/>
    <property type="molecule type" value="Genomic_DNA"/>
</dbReference>
<proteinExistence type="predicted"/>
<gene>
    <name evidence="3" type="ORF">CVA01_14410</name>
    <name evidence="2" type="ORF">CVAR292_00843</name>
    <name evidence="4" type="ORF">DCL06_12320</name>
</gene>
<keyword evidence="1" id="KW-0472">Membrane</keyword>
<dbReference type="Proteomes" id="UP000182498">
    <property type="component" value="Unassembled WGS sequence"/>
</dbReference>
<dbReference type="EMBL" id="FAUH01000004">
    <property type="protein sequence ID" value="CUU65517.1"/>
    <property type="molecule type" value="Genomic_DNA"/>
</dbReference>
<evidence type="ECO:0000313" key="2">
    <source>
        <dbReference type="EMBL" id="CUU65517.1"/>
    </source>
</evidence>
<evidence type="ECO:0000313" key="3">
    <source>
        <dbReference type="EMBL" id="GEC86127.1"/>
    </source>
</evidence>
<dbReference type="Proteomes" id="UP000260925">
    <property type="component" value="Unassembled WGS sequence"/>
</dbReference>
<evidence type="ECO:0000313" key="5">
    <source>
        <dbReference type="Proteomes" id="UP000182498"/>
    </source>
</evidence>
<keyword evidence="5" id="KW-1185">Reference proteome</keyword>
<dbReference type="RefSeq" id="WP_073883677.1">
    <property type="nucleotide sequence ID" value="NZ_BJNT01000010.1"/>
</dbReference>
<evidence type="ECO:0000256" key="1">
    <source>
        <dbReference type="SAM" id="Phobius"/>
    </source>
</evidence>
<dbReference type="EMBL" id="DMDD01000296">
    <property type="protein sequence ID" value="HAF73441.1"/>
    <property type="molecule type" value="Genomic_DNA"/>
</dbReference>
<accession>A0A0X2NJ51</accession>
<reference evidence="4 6" key="3">
    <citation type="journal article" date="2018" name="Nat. Biotechnol.">
        <title>A standardized bacterial taxonomy based on genome phylogeny substantially revises the tree of life.</title>
        <authorList>
            <person name="Parks D.H."/>
            <person name="Chuvochina M."/>
            <person name="Waite D.W."/>
            <person name="Rinke C."/>
            <person name="Skarshewski A."/>
            <person name="Chaumeil P.A."/>
            <person name="Hugenholtz P."/>
        </authorList>
    </citation>
    <scope>NUCLEOTIDE SEQUENCE [LARGE SCALE GENOMIC DNA]</scope>
    <source>
        <strain evidence="4">UBA9851</strain>
    </source>
</reference>
<reference evidence="3 7" key="4">
    <citation type="submission" date="2019-06" db="EMBL/GenBank/DDBJ databases">
        <title>Whole genome shotgun sequence of Corynebacterium variabile NBRC 15286.</title>
        <authorList>
            <person name="Hosoyama A."/>
            <person name="Uohara A."/>
            <person name="Ohji S."/>
            <person name="Ichikawa N."/>
        </authorList>
    </citation>
    <scope>NUCLEOTIDE SEQUENCE [LARGE SCALE GENOMIC DNA]</scope>
    <source>
        <strain evidence="3 7">NBRC 15286</strain>
    </source>
</reference>
<name>A0A0X2NJ51_9CORY</name>
<evidence type="ECO:0000313" key="4">
    <source>
        <dbReference type="EMBL" id="HAF73441.1"/>
    </source>
</evidence>
<feature type="transmembrane region" description="Helical" evidence="1">
    <location>
        <begin position="6"/>
        <end position="27"/>
    </location>
</feature>
<reference evidence="5" key="2">
    <citation type="submission" date="2015-11" db="EMBL/GenBank/DDBJ databases">
        <authorList>
            <person name="Dugat-Bony E."/>
        </authorList>
    </citation>
    <scope>NUCLEOTIDE SEQUENCE [LARGE SCALE GENOMIC DNA]</scope>
    <source>
        <strain evidence="5">Mu292</strain>
    </source>
</reference>
<dbReference type="AlphaFoldDB" id="A0A0X2NJ51"/>